<keyword evidence="3" id="KW-1185">Reference proteome</keyword>
<gene>
    <name evidence="2" type="ORF">HHL25_14695</name>
</gene>
<dbReference type="RefSeq" id="WP_169592436.1">
    <property type="nucleotide sequence ID" value="NZ_JABBGK010000002.1"/>
</dbReference>
<feature type="compositionally biased region" description="Basic and acidic residues" evidence="1">
    <location>
        <begin position="317"/>
        <end position="327"/>
    </location>
</feature>
<proteinExistence type="predicted"/>
<organism evidence="2 3">
    <name type="scientific">Rhizobium terricola</name>
    <dbReference type="NCBI Taxonomy" id="2728849"/>
    <lineage>
        <taxon>Bacteria</taxon>
        <taxon>Pseudomonadati</taxon>
        <taxon>Pseudomonadota</taxon>
        <taxon>Alphaproteobacteria</taxon>
        <taxon>Hyphomicrobiales</taxon>
        <taxon>Rhizobiaceae</taxon>
        <taxon>Rhizobium/Agrobacterium group</taxon>
        <taxon>Rhizobium</taxon>
    </lineage>
</organism>
<dbReference type="AlphaFoldDB" id="A0A7Y0FWZ3"/>
<dbReference type="EMBL" id="JABBGK010000002">
    <property type="protein sequence ID" value="NML75376.1"/>
    <property type="molecule type" value="Genomic_DNA"/>
</dbReference>
<sequence length="573" mass="60222">MLPPVNAVVNASISYQDHRASQEDAGRAAAKTQGTPLQAAIGVEQNNAIAGRLNILLLSGQERMSENFATLVTFLGKELRVERAPGETISSYAGRLVQALADLPPQARQALQRQLAQMFNGLQLRTLMGAFRNPAGPEAATLAIYLEFYRAKDRGDLAARTVVTSYRQNGGEVRSVPLPSTVTAAGRNGAAAIATGNLASGVNAPKGSKAAPSNDPLDAVARGRIFSGTNETANGSLAAAAMRAMERAAQDGAEFLRGLFAAPEALDSERTDSAGHKPQAELSQAAGQFGEDPDPSEIRSASSADGLLQPVEPEAADAEHPMARSEDDGTQPVIEHERGSGAVTDARAGTERPVSQPGERALSLLDREEWKTVTVPDENGNATILPTEEEIFPDPAELLDFTQADEAKSADPADFGRPRDVTSEASPRAAKDDVALLEQSPEPPSADGTMDARSAAARSLPLDLPRAEEAGTRLPAILREGVPLPMVNYLFADDDFTERPELLNHRFGGGQGEGEADGDDSGEAGDEQAADEPGVVADEGGAASLEAMTSEQSPTAGESESPNDLYWRMAGWS</sequence>
<feature type="region of interest" description="Disordered" evidence="1">
    <location>
        <begin position="502"/>
        <end position="573"/>
    </location>
</feature>
<comment type="caution">
    <text evidence="2">The sequence shown here is derived from an EMBL/GenBank/DDBJ whole genome shotgun (WGS) entry which is preliminary data.</text>
</comment>
<feature type="region of interest" description="Disordered" evidence="1">
    <location>
        <begin position="268"/>
        <end position="476"/>
    </location>
</feature>
<evidence type="ECO:0000313" key="3">
    <source>
        <dbReference type="Proteomes" id="UP000541470"/>
    </source>
</evidence>
<name>A0A7Y0FWZ3_9HYPH</name>
<feature type="compositionally biased region" description="Acidic residues" evidence="1">
    <location>
        <begin position="514"/>
        <end position="530"/>
    </location>
</feature>
<reference evidence="2 3" key="1">
    <citation type="submission" date="2020-04" db="EMBL/GenBank/DDBJ databases">
        <title>Rhizobium sp. S-51 isolated from soil.</title>
        <authorList>
            <person name="Dahal R.H."/>
        </authorList>
    </citation>
    <scope>NUCLEOTIDE SEQUENCE [LARGE SCALE GENOMIC DNA]</scope>
    <source>
        <strain evidence="2 3">S-51</strain>
    </source>
</reference>
<dbReference type="Proteomes" id="UP000541470">
    <property type="component" value="Unassembled WGS sequence"/>
</dbReference>
<protein>
    <submittedName>
        <fullName evidence="2">Uncharacterized protein</fullName>
    </submittedName>
</protein>
<feature type="compositionally biased region" description="Polar residues" evidence="1">
    <location>
        <begin position="547"/>
        <end position="562"/>
    </location>
</feature>
<evidence type="ECO:0000313" key="2">
    <source>
        <dbReference type="EMBL" id="NML75376.1"/>
    </source>
</evidence>
<feature type="compositionally biased region" description="Basic and acidic residues" evidence="1">
    <location>
        <begin position="268"/>
        <end position="279"/>
    </location>
</feature>
<evidence type="ECO:0000256" key="1">
    <source>
        <dbReference type="SAM" id="MobiDB-lite"/>
    </source>
</evidence>
<accession>A0A7Y0FWZ3</accession>
<feature type="compositionally biased region" description="Basic and acidic residues" evidence="1">
    <location>
        <begin position="405"/>
        <end position="422"/>
    </location>
</feature>